<protein>
    <submittedName>
        <fullName evidence="2">Uncharacterized protein</fullName>
    </submittedName>
</protein>
<proteinExistence type="predicted"/>
<gene>
    <name evidence="2" type="ORF">N7G274_003686</name>
</gene>
<name>A0ABR4AE32_9LECA</name>
<dbReference type="EMBL" id="JBEFKJ010000011">
    <property type="protein sequence ID" value="KAL2043380.1"/>
    <property type="molecule type" value="Genomic_DNA"/>
</dbReference>
<keyword evidence="1" id="KW-1133">Transmembrane helix</keyword>
<organism evidence="2 3">
    <name type="scientific">Stereocaulon virgatum</name>
    <dbReference type="NCBI Taxonomy" id="373712"/>
    <lineage>
        <taxon>Eukaryota</taxon>
        <taxon>Fungi</taxon>
        <taxon>Dikarya</taxon>
        <taxon>Ascomycota</taxon>
        <taxon>Pezizomycotina</taxon>
        <taxon>Lecanoromycetes</taxon>
        <taxon>OSLEUM clade</taxon>
        <taxon>Lecanoromycetidae</taxon>
        <taxon>Lecanorales</taxon>
        <taxon>Lecanorineae</taxon>
        <taxon>Stereocaulaceae</taxon>
        <taxon>Stereocaulon</taxon>
    </lineage>
</organism>
<evidence type="ECO:0000313" key="3">
    <source>
        <dbReference type="Proteomes" id="UP001590950"/>
    </source>
</evidence>
<evidence type="ECO:0000313" key="2">
    <source>
        <dbReference type="EMBL" id="KAL2043380.1"/>
    </source>
</evidence>
<keyword evidence="1" id="KW-0472">Membrane</keyword>
<comment type="caution">
    <text evidence="2">The sequence shown here is derived from an EMBL/GenBank/DDBJ whole genome shotgun (WGS) entry which is preliminary data.</text>
</comment>
<accession>A0ABR4AE32</accession>
<evidence type="ECO:0000256" key="1">
    <source>
        <dbReference type="SAM" id="Phobius"/>
    </source>
</evidence>
<sequence>MAGPTHMPSSKMHGIIYRLVVSKIVIAQPGLFSSMKRNRPPRIITRAPPRTALRTAYPIAISRMAPKMVVRIADSSFTPTVNDSRTAYESTDASGSS</sequence>
<keyword evidence="3" id="KW-1185">Reference proteome</keyword>
<dbReference type="Proteomes" id="UP001590950">
    <property type="component" value="Unassembled WGS sequence"/>
</dbReference>
<keyword evidence="1" id="KW-0812">Transmembrane</keyword>
<feature type="transmembrane region" description="Helical" evidence="1">
    <location>
        <begin position="15"/>
        <end position="32"/>
    </location>
</feature>
<reference evidence="2 3" key="1">
    <citation type="submission" date="2024-09" db="EMBL/GenBank/DDBJ databases">
        <title>Rethinking Asexuality: The Enigmatic Case of Functional Sexual Genes in Lepraria (Stereocaulaceae).</title>
        <authorList>
            <person name="Doellman M."/>
            <person name="Sun Y."/>
            <person name="Barcenas-Pena A."/>
            <person name="Lumbsch H.T."/>
            <person name="Grewe F."/>
        </authorList>
    </citation>
    <scope>NUCLEOTIDE SEQUENCE [LARGE SCALE GENOMIC DNA]</scope>
    <source>
        <strain evidence="2 3">Mercado 3170</strain>
    </source>
</reference>